<dbReference type="InterPro" id="IPR006016">
    <property type="entry name" value="UspA"/>
</dbReference>
<dbReference type="SMART" id="SM00220">
    <property type="entry name" value="S_TKc"/>
    <property type="match status" value="1"/>
</dbReference>
<dbReference type="CDD" id="cd14014">
    <property type="entry name" value="STKc_PknB_like"/>
    <property type="match status" value="1"/>
</dbReference>
<organism evidence="7 8">
    <name type="scientific">Sorangium cellulosum</name>
    <name type="common">Polyangium cellulosum</name>
    <dbReference type="NCBI Taxonomy" id="56"/>
    <lineage>
        <taxon>Bacteria</taxon>
        <taxon>Pseudomonadati</taxon>
        <taxon>Myxococcota</taxon>
        <taxon>Polyangia</taxon>
        <taxon>Polyangiales</taxon>
        <taxon>Polyangiaceae</taxon>
        <taxon>Sorangium</taxon>
    </lineage>
</organism>
<keyword evidence="3" id="KW-0418">Kinase</keyword>
<evidence type="ECO:0000256" key="5">
    <source>
        <dbReference type="PROSITE-ProRule" id="PRU10141"/>
    </source>
</evidence>
<dbReference type="Gene3D" id="3.40.50.620">
    <property type="entry name" value="HUPs"/>
    <property type="match status" value="1"/>
</dbReference>
<dbReference type="Gene3D" id="3.30.200.20">
    <property type="entry name" value="Phosphorylase Kinase, domain 1"/>
    <property type="match status" value="1"/>
</dbReference>
<evidence type="ECO:0000259" key="6">
    <source>
        <dbReference type="PROSITE" id="PS50011"/>
    </source>
</evidence>
<feature type="binding site" evidence="5">
    <location>
        <position position="46"/>
    </location>
    <ligand>
        <name>ATP</name>
        <dbReference type="ChEBI" id="CHEBI:30616"/>
    </ligand>
</feature>
<dbReference type="PANTHER" id="PTHR43289">
    <property type="entry name" value="MITOGEN-ACTIVATED PROTEIN KINASE KINASE KINASE 20-RELATED"/>
    <property type="match status" value="1"/>
</dbReference>
<dbReference type="CDD" id="cd00293">
    <property type="entry name" value="USP-like"/>
    <property type="match status" value="1"/>
</dbReference>
<accession>A0A150PR03</accession>
<evidence type="ECO:0000313" key="8">
    <source>
        <dbReference type="Proteomes" id="UP000075420"/>
    </source>
</evidence>
<evidence type="ECO:0000256" key="2">
    <source>
        <dbReference type="ARBA" id="ARBA00022741"/>
    </source>
</evidence>
<name>A0A150PR03_SORCE</name>
<dbReference type="AlphaFoldDB" id="A0A150PR03"/>
<sequence>MTHEANDWRPGAEIDGFTLGARVGAGGMGALFRVTKPGIERPLIMKLPRLGPDEPGETIVGFETEAMILPTLKGPHVPAFVAAGDLAGTPYLVTEWIEGRTLEDLLGAGPLDTADVARIGAALADALHAVHQQGVIHLDVKPGNAILRADGTVVLIDFGFAHHAQYPDLLAEETRYRAGSAPYVSPEQLLGTRSDRRSDLFALGVVLYELATGELPFGEPDTDVRNRLWLDPVPPSALAPGAPPWLQEIILRSLEPRAELRYQSAAHVAFDLRHPDQVALSARATKARRAGLVAQLRRFLRARAEHGARLRAPPALLSRTPTVLVAVDTTHLDDERHQAIRLVVSQILALSTELRLICLTVIAHSEASREHLVKLRDWAAPLGMASQRLSLHAVASSSPEDVIVELAHHNNVDLVVVGAPPQGGRAWSQSVASTVTARARCSVHVVRVNAARG</sequence>
<evidence type="ECO:0000256" key="1">
    <source>
        <dbReference type="ARBA" id="ARBA00022679"/>
    </source>
</evidence>
<dbReference type="EMBL" id="JELY01000796">
    <property type="protein sequence ID" value="KYF58083.1"/>
    <property type="molecule type" value="Genomic_DNA"/>
</dbReference>
<dbReference type="Gene3D" id="1.10.510.10">
    <property type="entry name" value="Transferase(Phosphotransferase) domain 1"/>
    <property type="match status" value="1"/>
</dbReference>
<dbReference type="SUPFAM" id="SSF52402">
    <property type="entry name" value="Adenine nucleotide alpha hydrolases-like"/>
    <property type="match status" value="1"/>
</dbReference>
<dbReference type="Proteomes" id="UP000075420">
    <property type="component" value="Unassembled WGS sequence"/>
</dbReference>
<keyword evidence="1" id="KW-0808">Transferase</keyword>
<dbReference type="InterPro" id="IPR017441">
    <property type="entry name" value="Protein_kinase_ATP_BS"/>
</dbReference>
<dbReference type="InterPro" id="IPR000719">
    <property type="entry name" value="Prot_kinase_dom"/>
</dbReference>
<keyword evidence="2 5" id="KW-0547">Nucleotide-binding</keyword>
<dbReference type="PROSITE" id="PS50011">
    <property type="entry name" value="PROTEIN_KINASE_DOM"/>
    <property type="match status" value="1"/>
</dbReference>
<reference evidence="7 8" key="1">
    <citation type="submission" date="2014-02" db="EMBL/GenBank/DDBJ databases">
        <title>The small core and large imbalanced accessory genome model reveals a collaborative survival strategy of Sorangium cellulosum strains in nature.</title>
        <authorList>
            <person name="Han K."/>
            <person name="Peng R."/>
            <person name="Blom J."/>
            <person name="Li Y.-Z."/>
        </authorList>
    </citation>
    <scope>NUCLEOTIDE SEQUENCE [LARGE SCALE GENOMIC DNA]</scope>
    <source>
        <strain evidence="7 8">So0157-25</strain>
    </source>
</reference>
<comment type="caution">
    <text evidence="7">The sequence shown here is derived from an EMBL/GenBank/DDBJ whole genome shotgun (WGS) entry which is preliminary data.</text>
</comment>
<dbReference type="InterPro" id="IPR011009">
    <property type="entry name" value="Kinase-like_dom_sf"/>
</dbReference>
<dbReference type="Pfam" id="PF00069">
    <property type="entry name" value="Pkinase"/>
    <property type="match status" value="1"/>
</dbReference>
<proteinExistence type="predicted"/>
<evidence type="ECO:0000256" key="4">
    <source>
        <dbReference type="ARBA" id="ARBA00022840"/>
    </source>
</evidence>
<gene>
    <name evidence="7" type="ORF">BE08_41130</name>
</gene>
<protein>
    <recommendedName>
        <fullName evidence="6">Protein kinase domain-containing protein</fullName>
    </recommendedName>
</protein>
<evidence type="ECO:0000313" key="7">
    <source>
        <dbReference type="EMBL" id="KYF58083.1"/>
    </source>
</evidence>
<dbReference type="Pfam" id="PF00582">
    <property type="entry name" value="Usp"/>
    <property type="match status" value="1"/>
</dbReference>
<dbReference type="PROSITE" id="PS00107">
    <property type="entry name" value="PROTEIN_KINASE_ATP"/>
    <property type="match status" value="1"/>
</dbReference>
<dbReference type="InterPro" id="IPR014729">
    <property type="entry name" value="Rossmann-like_a/b/a_fold"/>
</dbReference>
<dbReference type="GO" id="GO:0005524">
    <property type="term" value="F:ATP binding"/>
    <property type="evidence" value="ECO:0007669"/>
    <property type="project" value="UniProtKB-UniRule"/>
</dbReference>
<feature type="domain" description="Protein kinase" evidence="6">
    <location>
        <begin position="17"/>
        <end position="277"/>
    </location>
</feature>
<evidence type="ECO:0000256" key="3">
    <source>
        <dbReference type="ARBA" id="ARBA00022777"/>
    </source>
</evidence>
<dbReference type="SUPFAM" id="SSF56112">
    <property type="entry name" value="Protein kinase-like (PK-like)"/>
    <property type="match status" value="1"/>
</dbReference>
<keyword evidence="4 5" id="KW-0067">ATP-binding</keyword>
<dbReference type="GO" id="GO:0004674">
    <property type="term" value="F:protein serine/threonine kinase activity"/>
    <property type="evidence" value="ECO:0007669"/>
    <property type="project" value="TreeGrafter"/>
</dbReference>
<dbReference type="PANTHER" id="PTHR43289:SF34">
    <property type="entry name" value="SERINE_THREONINE-PROTEIN KINASE YBDM-RELATED"/>
    <property type="match status" value="1"/>
</dbReference>